<feature type="region of interest" description="Disordered" evidence="1">
    <location>
        <begin position="322"/>
        <end position="359"/>
    </location>
</feature>
<reference evidence="3" key="2">
    <citation type="submission" date="2015-01" db="EMBL/GenBank/DDBJ databases">
        <title>Evolutionary Origins and Diversification of the Mycorrhizal Mutualists.</title>
        <authorList>
            <consortium name="DOE Joint Genome Institute"/>
            <consortium name="Mycorrhizal Genomics Consortium"/>
            <person name="Kohler A."/>
            <person name="Kuo A."/>
            <person name="Nagy L.G."/>
            <person name="Floudas D."/>
            <person name="Copeland A."/>
            <person name="Barry K.W."/>
            <person name="Cichocki N."/>
            <person name="Veneault-Fourrey C."/>
            <person name="LaButti K."/>
            <person name="Lindquist E.A."/>
            <person name="Lipzen A."/>
            <person name="Lundell T."/>
            <person name="Morin E."/>
            <person name="Murat C."/>
            <person name="Riley R."/>
            <person name="Ohm R."/>
            <person name="Sun H."/>
            <person name="Tunlid A."/>
            <person name="Henrissat B."/>
            <person name="Grigoriev I.V."/>
            <person name="Hibbett D.S."/>
            <person name="Martin F."/>
        </authorList>
    </citation>
    <scope>NUCLEOTIDE SEQUENCE [LARGE SCALE GENOMIC DNA]</scope>
    <source>
        <strain evidence="3">Zn</strain>
    </source>
</reference>
<reference evidence="2 3" key="1">
    <citation type="submission" date="2014-04" db="EMBL/GenBank/DDBJ databases">
        <authorList>
            <consortium name="DOE Joint Genome Institute"/>
            <person name="Kuo A."/>
            <person name="Martino E."/>
            <person name="Perotto S."/>
            <person name="Kohler A."/>
            <person name="Nagy L.G."/>
            <person name="Floudas D."/>
            <person name="Copeland A."/>
            <person name="Barry K.W."/>
            <person name="Cichocki N."/>
            <person name="Veneault-Fourrey C."/>
            <person name="LaButti K."/>
            <person name="Lindquist E.A."/>
            <person name="Lipzen A."/>
            <person name="Lundell T."/>
            <person name="Morin E."/>
            <person name="Murat C."/>
            <person name="Sun H."/>
            <person name="Tunlid A."/>
            <person name="Henrissat B."/>
            <person name="Grigoriev I.V."/>
            <person name="Hibbett D.S."/>
            <person name="Martin F."/>
            <person name="Nordberg H.P."/>
            <person name="Cantor M.N."/>
            <person name="Hua S.X."/>
        </authorList>
    </citation>
    <scope>NUCLEOTIDE SEQUENCE [LARGE SCALE GENOMIC DNA]</scope>
    <source>
        <strain evidence="2 3">Zn</strain>
    </source>
</reference>
<feature type="region of interest" description="Disordered" evidence="1">
    <location>
        <begin position="103"/>
        <end position="165"/>
    </location>
</feature>
<accession>A0A0C3CUY6</accession>
<name>A0A0C3CUY6_OIDMZ</name>
<dbReference type="AlphaFoldDB" id="A0A0C3CUY6"/>
<evidence type="ECO:0000256" key="1">
    <source>
        <dbReference type="SAM" id="MobiDB-lite"/>
    </source>
</evidence>
<feature type="compositionally biased region" description="Basic residues" evidence="1">
    <location>
        <begin position="468"/>
        <end position="479"/>
    </location>
</feature>
<keyword evidence="3" id="KW-1185">Reference proteome</keyword>
<sequence length="490" mass="54454">MSVSVDNFRIYNGPSSKPATQKPRKTQPFSNCQFTFVTSSYGLQNKAESTSKRDGAPKFRRHNLALQVEEDLKSQGYNKNPSGPQDNVINSDFIEALGQVDNTINNGETHDRPVILEDNEPDYTESEQSVKPRRNTSAGSAEHDSNPREVLPNQGQFTKSGDPRSLSAGWFDVEDIGYVFEEQSRSLGLGSHKDPVSIPVQDSSQHHVTHQKSPAPCKNLISESAKDPKQNDLPLPTSPGLLQPRSSTEMLQPRIAEKNDGSDMGRGGCKDKRSRKARAEDLGIEIRYPEEGDHSYNLNNTAAGDVRSAKRWKSHLTFASAESVVPPHEHNTTSHIRGPDSGANKQSETDSTQPQAGHEHALSAMDDQYNQDSQDTSIAPSALVDSTQEWPFDRITGKEVIDGEDYFWICWDETLVRRSLLQNADKQIEKFEARCQTQLNVKSASRRLRSVQNKQAAIGTNIPDKTSQKRQRGRPRKQVRGPAGLNSSMP</sequence>
<organism evidence="2 3">
    <name type="scientific">Oidiodendron maius (strain Zn)</name>
    <dbReference type="NCBI Taxonomy" id="913774"/>
    <lineage>
        <taxon>Eukaryota</taxon>
        <taxon>Fungi</taxon>
        <taxon>Dikarya</taxon>
        <taxon>Ascomycota</taxon>
        <taxon>Pezizomycotina</taxon>
        <taxon>Leotiomycetes</taxon>
        <taxon>Leotiomycetes incertae sedis</taxon>
        <taxon>Myxotrichaceae</taxon>
        <taxon>Oidiodendron</taxon>
    </lineage>
</organism>
<evidence type="ECO:0000313" key="3">
    <source>
        <dbReference type="Proteomes" id="UP000054321"/>
    </source>
</evidence>
<gene>
    <name evidence="2" type="ORF">OIDMADRAFT_184708</name>
</gene>
<feature type="region of interest" description="Disordered" evidence="1">
    <location>
        <begin position="446"/>
        <end position="490"/>
    </location>
</feature>
<dbReference type="Proteomes" id="UP000054321">
    <property type="component" value="Unassembled WGS sequence"/>
</dbReference>
<dbReference type="EMBL" id="KN832894">
    <property type="protein sequence ID" value="KIM93527.1"/>
    <property type="molecule type" value="Genomic_DNA"/>
</dbReference>
<proteinExistence type="predicted"/>
<evidence type="ECO:0000313" key="2">
    <source>
        <dbReference type="EMBL" id="KIM93527.1"/>
    </source>
</evidence>
<protein>
    <submittedName>
        <fullName evidence="2">Uncharacterized protein</fullName>
    </submittedName>
</protein>
<dbReference type="InParanoid" id="A0A0C3CUY6"/>
<dbReference type="HOGENOM" id="CLU_556796_0_0_1"/>
<feature type="region of interest" description="Disordered" evidence="1">
    <location>
        <begin position="1"/>
        <end position="28"/>
    </location>
</feature>
<feature type="compositionally biased region" description="Polar residues" evidence="1">
    <location>
        <begin position="343"/>
        <end position="355"/>
    </location>
</feature>
<feature type="region of interest" description="Disordered" evidence="1">
    <location>
        <begin position="188"/>
        <end position="276"/>
    </location>
</feature>
<feature type="compositionally biased region" description="Basic and acidic residues" evidence="1">
    <location>
        <begin position="255"/>
        <end position="276"/>
    </location>
</feature>